<dbReference type="RefSeq" id="WP_105515910.1">
    <property type="nucleotide sequence ID" value="NZ_PVEP01000009.1"/>
</dbReference>
<evidence type="ECO:0000313" key="3">
    <source>
        <dbReference type="Proteomes" id="UP000238338"/>
    </source>
</evidence>
<accession>A0A2S8S3I7</accession>
<dbReference type="Proteomes" id="UP000238338">
    <property type="component" value="Unassembled WGS sequence"/>
</dbReference>
<feature type="chain" id="PRO_5015466704" evidence="1">
    <location>
        <begin position="25"/>
        <end position="168"/>
    </location>
</feature>
<evidence type="ECO:0000313" key="2">
    <source>
        <dbReference type="EMBL" id="PQV55369.1"/>
    </source>
</evidence>
<keyword evidence="1" id="KW-0732">Signal</keyword>
<dbReference type="AlphaFoldDB" id="A0A2S8S3I7"/>
<dbReference type="OrthoDB" id="7844967at2"/>
<dbReference type="EMBL" id="PVEP01000009">
    <property type="protein sequence ID" value="PQV55369.1"/>
    <property type="molecule type" value="Genomic_DNA"/>
</dbReference>
<comment type="caution">
    <text evidence="2">The sequence shown here is derived from an EMBL/GenBank/DDBJ whole genome shotgun (WGS) entry which is preliminary data.</text>
</comment>
<reference evidence="2 3" key="1">
    <citation type="submission" date="2018-02" db="EMBL/GenBank/DDBJ databases">
        <title>Genomic Encyclopedia of Archaeal and Bacterial Type Strains, Phase II (KMG-II): from individual species to whole genera.</title>
        <authorList>
            <person name="Goeker M."/>
        </authorList>
    </citation>
    <scope>NUCLEOTIDE SEQUENCE [LARGE SCALE GENOMIC DNA]</scope>
    <source>
        <strain evidence="2 3">DSM 18921</strain>
    </source>
</reference>
<gene>
    <name evidence="2" type="ORF">LX70_03330</name>
</gene>
<evidence type="ECO:0000256" key="1">
    <source>
        <dbReference type="SAM" id="SignalP"/>
    </source>
</evidence>
<keyword evidence="3" id="KW-1185">Reference proteome</keyword>
<protein>
    <submittedName>
        <fullName evidence="2">Uncharacterized protein</fullName>
    </submittedName>
</protein>
<name>A0A2S8S3I7_9RHOB</name>
<feature type="signal peptide" evidence="1">
    <location>
        <begin position="1"/>
        <end position="24"/>
    </location>
</feature>
<sequence length="168" mass="18721">MMRRTSHKVAAVSALICLANMAAAEDIATFSDIQLIEETREAVVAQDADAALYLLTEMQRRGTGIFAAADWPSCEEVIDLPEGITDWKFRAVARQAYFRVAMSRRLEEGSCACLFDGFSFDAFVTAALGKSTAELTDADRPALERIRDEDRRATEARFRELEQSCRAK</sequence>
<proteinExistence type="predicted"/>
<organism evidence="2 3">
    <name type="scientific">Albidovulum denitrificans</name>
    <dbReference type="NCBI Taxonomy" id="404881"/>
    <lineage>
        <taxon>Bacteria</taxon>
        <taxon>Pseudomonadati</taxon>
        <taxon>Pseudomonadota</taxon>
        <taxon>Alphaproteobacteria</taxon>
        <taxon>Rhodobacterales</taxon>
        <taxon>Paracoccaceae</taxon>
        <taxon>Albidovulum</taxon>
    </lineage>
</organism>